<feature type="region of interest" description="Disordered" evidence="1">
    <location>
        <begin position="1"/>
        <end position="220"/>
    </location>
</feature>
<proteinExistence type="predicted"/>
<sequence>MPDGFTDGVPDGSTAGFAAGQGAGYPAQAGWGGPGETGNGGVPQEGYPAPSGYPGEAGHPQEAAYGTYPGFPGAAQAAGQEQGEPAAFAGRFAPSGHSGQAEYQAGYESCPDYAGYPGYPGAEAEFPAGTPAEFPGAAPAGATADGTDPDGGFRAEFETEFAGSAEFTPFTDGAGEQDLAQDAALPEPEEPAESREREEPAPAAAGGREELAARRGRRRSIRPRARSAFFSVAAPSLAVLGVTAVATAATVSETETGSEDRAPVAAPDPSEVEELPANQEFDTQLVSLSAAAGDYAERASLTQGQLDLQAQHEAEERAAEEEAERQEALRPKFFLPVEQHGLSAYFGQAGVNWMSVHTGIDFPVSWGTPVMAATDGTIRTQWNVSYGNMLILTAPDGTETWYCHLSSTVYQSGSVQAGTVIAYSGNSGNSTGPHLHFEVRPGGGSAIDPLPWLREHGLEPT</sequence>
<keyword evidence="4" id="KW-1185">Reference proteome</keyword>
<evidence type="ECO:0000259" key="2">
    <source>
        <dbReference type="Pfam" id="PF01551"/>
    </source>
</evidence>
<evidence type="ECO:0000313" key="3">
    <source>
        <dbReference type="EMBL" id="RKN47248.1"/>
    </source>
</evidence>
<feature type="compositionally biased region" description="Low complexity" evidence="1">
    <location>
        <begin position="15"/>
        <end position="29"/>
    </location>
</feature>
<dbReference type="OrthoDB" id="5244067at2"/>
<dbReference type="Gene3D" id="2.70.70.10">
    <property type="entry name" value="Glucose Permease (Domain IIA)"/>
    <property type="match status" value="1"/>
</dbReference>
<reference evidence="3 4" key="1">
    <citation type="journal article" date="2014" name="Int. J. Syst. Evol. Microbiol.">
        <title>Streptomyces hoynatensis sp. nov., isolated from deep marine sediment.</title>
        <authorList>
            <person name="Veyisoglu A."/>
            <person name="Sahin N."/>
        </authorList>
    </citation>
    <scope>NUCLEOTIDE SEQUENCE [LARGE SCALE GENOMIC DNA]</scope>
    <source>
        <strain evidence="3 4">KCTC 29097</strain>
    </source>
</reference>
<comment type="caution">
    <text evidence="3">The sequence shown here is derived from an EMBL/GenBank/DDBJ whole genome shotgun (WGS) entry which is preliminary data.</text>
</comment>
<organism evidence="3 4">
    <name type="scientific">Streptomyces hoynatensis</name>
    <dbReference type="NCBI Taxonomy" id="1141874"/>
    <lineage>
        <taxon>Bacteria</taxon>
        <taxon>Bacillati</taxon>
        <taxon>Actinomycetota</taxon>
        <taxon>Actinomycetes</taxon>
        <taxon>Kitasatosporales</taxon>
        <taxon>Streptomycetaceae</taxon>
        <taxon>Streptomyces</taxon>
    </lineage>
</organism>
<feature type="compositionally biased region" description="Gly residues" evidence="1">
    <location>
        <begin position="30"/>
        <end position="43"/>
    </location>
</feature>
<feature type="compositionally biased region" description="Low complexity" evidence="1">
    <location>
        <begin position="69"/>
        <end position="90"/>
    </location>
</feature>
<dbReference type="InterPro" id="IPR016047">
    <property type="entry name" value="M23ase_b-sheet_dom"/>
</dbReference>
<dbReference type="PANTHER" id="PTHR21666:SF270">
    <property type="entry name" value="MUREIN HYDROLASE ACTIVATOR ENVC"/>
    <property type="match status" value="1"/>
</dbReference>
<dbReference type="PANTHER" id="PTHR21666">
    <property type="entry name" value="PEPTIDASE-RELATED"/>
    <property type="match status" value="1"/>
</dbReference>
<name>A0A3A9ZFZ8_9ACTN</name>
<feature type="compositionally biased region" description="Low complexity" evidence="1">
    <location>
        <begin position="126"/>
        <end position="150"/>
    </location>
</feature>
<feature type="domain" description="M23ase beta-sheet core" evidence="2">
    <location>
        <begin position="356"/>
        <end position="449"/>
    </location>
</feature>
<gene>
    <name evidence="3" type="ORF">D7294_01155</name>
</gene>
<dbReference type="SUPFAM" id="SSF51261">
    <property type="entry name" value="Duplicated hybrid motif"/>
    <property type="match status" value="1"/>
</dbReference>
<dbReference type="GO" id="GO:0004222">
    <property type="term" value="F:metalloendopeptidase activity"/>
    <property type="evidence" value="ECO:0007669"/>
    <property type="project" value="TreeGrafter"/>
</dbReference>
<dbReference type="Pfam" id="PF01551">
    <property type="entry name" value="Peptidase_M23"/>
    <property type="match status" value="1"/>
</dbReference>
<dbReference type="InterPro" id="IPR050570">
    <property type="entry name" value="Cell_wall_metabolism_enzyme"/>
</dbReference>
<dbReference type="InterPro" id="IPR011055">
    <property type="entry name" value="Dup_hybrid_motif"/>
</dbReference>
<dbReference type="EMBL" id="RBAL01000001">
    <property type="protein sequence ID" value="RKN47248.1"/>
    <property type="molecule type" value="Genomic_DNA"/>
</dbReference>
<evidence type="ECO:0000313" key="4">
    <source>
        <dbReference type="Proteomes" id="UP000272474"/>
    </source>
</evidence>
<evidence type="ECO:0000256" key="1">
    <source>
        <dbReference type="SAM" id="MobiDB-lite"/>
    </source>
</evidence>
<dbReference type="AlphaFoldDB" id="A0A3A9ZFZ8"/>
<protein>
    <submittedName>
        <fullName evidence="3">M23 family peptidase</fullName>
    </submittedName>
</protein>
<feature type="region of interest" description="Disordered" evidence="1">
    <location>
        <begin position="251"/>
        <end position="271"/>
    </location>
</feature>
<dbReference type="Proteomes" id="UP000272474">
    <property type="component" value="Unassembled WGS sequence"/>
</dbReference>
<accession>A0A3A9ZFZ8</accession>
<dbReference type="CDD" id="cd12797">
    <property type="entry name" value="M23_peptidase"/>
    <property type="match status" value="1"/>
</dbReference>
<dbReference type="FunFam" id="2.70.70.10:FF:000013">
    <property type="entry name" value="Peptidase family M23"/>
    <property type="match status" value="1"/>
</dbReference>